<dbReference type="EMBL" id="JAWDJT010000001">
    <property type="protein sequence ID" value="MDU0368871.1"/>
    <property type="molecule type" value="Genomic_DNA"/>
</dbReference>
<name>A0ABU3TBY6_9BACT</name>
<evidence type="ECO:0000313" key="3">
    <source>
        <dbReference type="Proteomes" id="UP001250698"/>
    </source>
</evidence>
<evidence type="ECO:0000313" key="2">
    <source>
        <dbReference type="EMBL" id="MDU0368871.1"/>
    </source>
</evidence>
<comment type="caution">
    <text evidence="2">The sequence shown here is derived from an EMBL/GenBank/DDBJ whole genome shotgun (WGS) entry which is preliminary data.</text>
</comment>
<reference evidence="2 3" key="1">
    <citation type="submission" date="2023-10" db="EMBL/GenBank/DDBJ databases">
        <title>Hymenobacter endophyticus sp. nov., an isolate from the leaf tissues of wheat.</title>
        <authorList>
            <person name="Dai Y."/>
        </authorList>
    </citation>
    <scope>NUCLEOTIDE SEQUENCE [LARGE SCALE GENOMIC DNA]</scope>
    <source>
        <strain evidence="2 3">ZK17L-C2</strain>
    </source>
</reference>
<dbReference type="Gene3D" id="2.180.10.10">
    <property type="entry name" value="RHS repeat-associated core"/>
    <property type="match status" value="1"/>
</dbReference>
<feature type="chain" id="PRO_5045450804" description="RHS repeat protein" evidence="1">
    <location>
        <begin position="26"/>
        <end position="358"/>
    </location>
</feature>
<proteinExistence type="predicted"/>
<feature type="signal peptide" evidence="1">
    <location>
        <begin position="1"/>
        <end position="25"/>
    </location>
</feature>
<keyword evidence="3" id="KW-1185">Reference proteome</keyword>
<sequence length="358" mass="41014">MRFSLPALALCIHCVWLCSTSRAQAAQTVDELPSLISLSPDSATRNLYQRARVHTVVKVRLNEEGAIQDTVSYREVDRAGRFLWLFDYTFPQAQQQWSYDEQGHCTALVLHPTPGKANTYILAYNPRLARSSHQLLKPHGQLLTISETTLLKQADTLLSDTHILRTLTGDAVLGTATHKRVWRYSPHPDTVLLLHAQYSRTGKLLATTALYRLSRQGFPHENGELNLSKIARFGRLPASATSASQQPTYRQLVQALRHTQGLIPRQWWRYDAQNRLVQYTSRQRLGQPNQFSNITTNYVYNREDQLIGREHAIVSRHSSTRTAYAVYSYLPSGLLLGETSHIHSTRPTFYRYLYQYYN</sequence>
<evidence type="ECO:0000256" key="1">
    <source>
        <dbReference type="SAM" id="SignalP"/>
    </source>
</evidence>
<protein>
    <recommendedName>
        <fullName evidence="4">RHS repeat protein</fullName>
    </recommendedName>
</protein>
<accession>A0ABU3TBY6</accession>
<dbReference type="RefSeq" id="WP_315996393.1">
    <property type="nucleotide sequence ID" value="NZ_JAWDJT010000001.1"/>
</dbReference>
<dbReference type="Proteomes" id="UP001250698">
    <property type="component" value="Unassembled WGS sequence"/>
</dbReference>
<evidence type="ECO:0008006" key="4">
    <source>
        <dbReference type="Google" id="ProtNLM"/>
    </source>
</evidence>
<organism evidence="2 3">
    <name type="scientific">Hymenobacter endophyticus</name>
    <dbReference type="NCBI Taxonomy" id="3076335"/>
    <lineage>
        <taxon>Bacteria</taxon>
        <taxon>Pseudomonadati</taxon>
        <taxon>Bacteroidota</taxon>
        <taxon>Cytophagia</taxon>
        <taxon>Cytophagales</taxon>
        <taxon>Hymenobacteraceae</taxon>
        <taxon>Hymenobacter</taxon>
    </lineage>
</organism>
<gene>
    <name evidence="2" type="ORF">ROI90_00575</name>
</gene>
<keyword evidence="1" id="KW-0732">Signal</keyword>